<evidence type="ECO:0000313" key="2">
    <source>
        <dbReference type="EMBL" id="MBW46937.1"/>
    </source>
</evidence>
<name>A0A2M4B1M5_9DIPT</name>
<feature type="signal peptide" evidence="1">
    <location>
        <begin position="1"/>
        <end position="22"/>
    </location>
</feature>
<organism evidence="2">
    <name type="scientific">Anopheles triannulatus</name>
    <dbReference type="NCBI Taxonomy" id="58253"/>
    <lineage>
        <taxon>Eukaryota</taxon>
        <taxon>Metazoa</taxon>
        <taxon>Ecdysozoa</taxon>
        <taxon>Arthropoda</taxon>
        <taxon>Hexapoda</taxon>
        <taxon>Insecta</taxon>
        <taxon>Pterygota</taxon>
        <taxon>Neoptera</taxon>
        <taxon>Endopterygota</taxon>
        <taxon>Diptera</taxon>
        <taxon>Nematocera</taxon>
        <taxon>Culicoidea</taxon>
        <taxon>Culicidae</taxon>
        <taxon>Anophelinae</taxon>
        <taxon>Anopheles</taxon>
    </lineage>
</organism>
<feature type="chain" id="PRO_5014947634" evidence="1">
    <location>
        <begin position="23"/>
        <end position="123"/>
    </location>
</feature>
<protein>
    <submittedName>
        <fullName evidence="2">Putative secreted protein</fullName>
    </submittedName>
</protein>
<proteinExistence type="predicted"/>
<dbReference type="AlphaFoldDB" id="A0A2M4B1M5"/>
<evidence type="ECO:0000256" key="1">
    <source>
        <dbReference type="SAM" id="SignalP"/>
    </source>
</evidence>
<dbReference type="EMBL" id="GGFK01013616">
    <property type="protein sequence ID" value="MBW46937.1"/>
    <property type="molecule type" value="Transcribed_RNA"/>
</dbReference>
<keyword evidence="1" id="KW-0732">Signal</keyword>
<accession>A0A2M4B1M5</accession>
<reference evidence="2" key="1">
    <citation type="submission" date="2018-01" db="EMBL/GenBank/DDBJ databases">
        <title>An insight into the sialome of Amazonian anophelines.</title>
        <authorList>
            <person name="Ribeiro J.M."/>
            <person name="Scarpassa V."/>
            <person name="Calvo E."/>
        </authorList>
    </citation>
    <scope>NUCLEOTIDE SEQUENCE</scope>
    <source>
        <tissue evidence="2">Salivary glands</tissue>
    </source>
</reference>
<sequence>MLALTIIIFCLFFQQFSTWTRASGRREDVVLARVRTHARTHFHIHTRLYLHMRSPSANLPKQLIMLVIDRLCVLQNSMCTYRQNENQQTQTQRYFHPHQTPRSFSHKSRPCCAPHSHFTALLL</sequence>